<dbReference type="GO" id="GO:0061711">
    <property type="term" value="F:tRNA N(6)-L-threonylcarbamoyladenine synthase activity"/>
    <property type="evidence" value="ECO:0007669"/>
    <property type="project" value="UniProtKB-EC"/>
</dbReference>
<dbReference type="eggNOG" id="KOG2707">
    <property type="taxonomic scope" value="Eukaryota"/>
</dbReference>
<proteinExistence type="predicted"/>
<evidence type="ECO:0000259" key="8">
    <source>
        <dbReference type="Pfam" id="PF00814"/>
    </source>
</evidence>
<feature type="domain" description="Gcp-like" evidence="8">
    <location>
        <begin position="179"/>
        <end position="252"/>
    </location>
</feature>
<dbReference type="KEGG" id="cthr:CTHT_0059790"/>
<dbReference type="Proteomes" id="UP000008066">
    <property type="component" value="Unassembled WGS sequence"/>
</dbReference>
<evidence type="ECO:0000256" key="7">
    <source>
        <dbReference type="SAM" id="MobiDB-lite"/>
    </source>
</evidence>
<dbReference type="PRINTS" id="PR00789">
    <property type="entry name" value="OSIALOPTASE"/>
</dbReference>
<dbReference type="GO" id="GO:0005739">
    <property type="term" value="C:mitochondrion"/>
    <property type="evidence" value="ECO:0007669"/>
    <property type="project" value="TreeGrafter"/>
</dbReference>
<dbReference type="SUPFAM" id="SSF53067">
    <property type="entry name" value="Actin-like ATPase domain"/>
    <property type="match status" value="1"/>
</dbReference>
<dbReference type="PANTHER" id="PTHR11735">
    <property type="entry name" value="TRNA N6-ADENOSINE THREONYLCARBAMOYLTRANSFERASE"/>
    <property type="match status" value="1"/>
</dbReference>
<evidence type="ECO:0000256" key="5">
    <source>
        <dbReference type="ARBA" id="ARBA00023315"/>
    </source>
</evidence>
<dbReference type="EMBL" id="GL988046">
    <property type="protein sequence ID" value="EGS17966.1"/>
    <property type="molecule type" value="Genomic_DNA"/>
</dbReference>
<keyword evidence="4" id="KW-0479">Metal-binding</keyword>
<reference evidence="9 10" key="1">
    <citation type="journal article" date="2011" name="Cell">
        <title>Insight into structure and assembly of the nuclear pore complex by utilizing the genome of a eukaryotic thermophile.</title>
        <authorList>
            <person name="Amlacher S."/>
            <person name="Sarges P."/>
            <person name="Flemming D."/>
            <person name="van Noort V."/>
            <person name="Kunze R."/>
            <person name="Devos D.P."/>
            <person name="Arumugam M."/>
            <person name="Bork P."/>
            <person name="Hurt E."/>
        </authorList>
    </citation>
    <scope>NUCLEOTIDE SEQUENCE [LARGE SCALE GENOMIC DNA]</scope>
    <source>
        <strain evidence="10">DSM 1495 / CBS 144.50 / IMI 039719</strain>
    </source>
</reference>
<dbReference type="PANTHER" id="PTHR11735:SF6">
    <property type="entry name" value="TRNA N6-ADENOSINE THREONYLCARBAMOYLTRANSFERASE, MITOCHONDRIAL"/>
    <property type="match status" value="1"/>
</dbReference>
<dbReference type="InterPro" id="IPR000905">
    <property type="entry name" value="Gcp-like_dom"/>
</dbReference>
<evidence type="ECO:0000313" key="9">
    <source>
        <dbReference type="EMBL" id="EGS17966.1"/>
    </source>
</evidence>
<sequence length="486" mass="53585">MRSFITRLAPRLATRIPRRYYSSDPRDPYGPFDKAPVVDPPAPETLVTLAIETSCDDTCVAVLEKCGSAARLLFEKKVTSDNKIYGGVHPATAVESHTAAVAPLVREAIRYLPNRQPGKRSFQYRKMTTGDIIAFKRLPDFVTSPSTTCKPTLSPLAWSTPSASPGPKPPQPKAPSYNPDFPFLTLLASGGHTQLVLSNSLTSHTILADSLNISVGDMLDKVGRTLLPPDILDAANDVMYAAQLERFAFPVPDPTPSNPSPKPDYSWYEVPPTRADEIKLFFPPEPYKWSLTPPLSQSRDMAFDFSGLGGQAQKILTQDPNRPLESIPIEERRELARGVMKLAFEHLASRVLFALQDMRGAVPHRSKQHPSNLQAAKKIGTTRARNIRTLVLSGGVASNAFLRKVLRDMLDARGFDDVEIVAPPPQLCTDNAAMVAWTGMEMYERGWQTALDVLPVRKWPFDPAQSGGGIMEIGGWMEWMPQGVEL</sequence>
<feature type="domain" description="Gcp-like" evidence="8">
    <location>
        <begin position="297"/>
        <end position="437"/>
    </location>
</feature>
<dbReference type="GO" id="GO:0072670">
    <property type="term" value="P:mitochondrial tRNA threonylcarbamoyladenosine modification"/>
    <property type="evidence" value="ECO:0007669"/>
    <property type="project" value="TreeGrafter"/>
</dbReference>
<gene>
    <name evidence="9" type="ORF">CTHT_0059790</name>
</gene>
<dbReference type="HOGENOM" id="CLU_023208_4_0_1"/>
<keyword evidence="5" id="KW-0012">Acyltransferase</keyword>
<evidence type="ECO:0000256" key="2">
    <source>
        <dbReference type="ARBA" id="ARBA00022679"/>
    </source>
</evidence>
<name>G0SEV0_CHATD</name>
<dbReference type="InterPro" id="IPR017861">
    <property type="entry name" value="KAE1/TsaD"/>
</dbReference>
<dbReference type="GeneID" id="18260017"/>
<comment type="catalytic activity">
    <reaction evidence="6">
        <text>L-threonylcarbamoyladenylate + adenosine(37) in tRNA = N(6)-L-threonylcarbamoyladenosine(37) in tRNA + AMP + H(+)</text>
        <dbReference type="Rhea" id="RHEA:37059"/>
        <dbReference type="Rhea" id="RHEA-COMP:10162"/>
        <dbReference type="Rhea" id="RHEA-COMP:10163"/>
        <dbReference type="ChEBI" id="CHEBI:15378"/>
        <dbReference type="ChEBI" id="CHEBI:73682"/>
        <dbReference type="ChEBI" id="CHEBI:74411"/>
        <dbReference type="ChEBI" id="CHEBI:74418"/>
        <dbReference type="ChEBI" id="CHEBI:456215"/>
        <dbReference type="EC" id="2.3.1.234"/>
    </reaction>
</comment>
<evidence type="ECO:0000256" key="4">
    <source>
        <dbReference type="ARBA" id="ARBA00022723"/>
    </source>
</evidence>
<dbReference type="STRING" id="759272.G0SEV0"/>
<dbReference type="GO" id="GO:0046872">
    <property type="term" value="F:metal ion binding"/>
    <property type="evidence" value="ECO:0007669"/>
    <property type="project" value="UniProtKB-KW"/>
</dbReference>
<dbReference type="OMA" id="NAAMIGC"/>
<evidence type="ECO:0000313" key="10">
    <source>
        <dbReference type="Proteomes" id="UP000008066"/>
    </source>
</evidence>
<evidence type="ECO:0000256" key="1">
    <source>
        <dbReference type="ARBA" id="ARBA00012156"/>
    </source>
</evidence>
<protein>
    <recommendedName>
        <fullName evidence="1">N(6)-L-threonylcarbamoyladenine synthase</fullName>
        <ecNumber evidence="1">2.3.1.234</ecNumber>
    </recommendedName>
</protein>
<dbReference type="AlphaFoldDB" id="G0SEV0"/>
<dbReference type="OrthoDB" id="10259622at2759"/>
<dbReference type="InterPro" id="IPR043129">
    <property type="entry name" value="ATPase_NBD"/>
</dbReference>
<dbReference type="EC" id="2.3.1.234" evidence="1"/>
<dbReference type="RefSeq" id="XP_006696297.1">
    <property type="nucleotide sequence ID" value="XM_006696234.1"/>
</dbReference>
<accession>G0SEV0</accession>
<organism evidence="10">
    <name type="scientific">Chaetomium thermophilum (strain DSM 1495 / CBS 144.50 / IMI 039719)</name>
    <name type="common">Thermochaetoides thermophila</name>
    <dbReference type="NCBI Taxonomy" id="759272"/>
    <lineage>
        <taxon>Eukaryota</taxon>
        <taxon>Fungi</taxon>
        <taxon>Dikarya</taxon>
        <taxon>Ascomycota</taxon>
        <taxon>Pezizomycotina</taxon>
        <taxon>Sordariomycetes</taxon>
        <taxon>Sordariomycetidae</taxon>
        <taxon>Sordariales</taxon>
        <taxon>Chaetomiaceae</taxon>
        <taxon>Thermochaetoides</taxon>
    </lineage>
</organism>
<evidence type="ECO:0000256" key="6">
    <source>
        <dbReference type="ARBA" id="ARBA00048117"/>
    </source>
</evidence>
<keyword evidence="3" id="KW-0819">tRNA processing</keyword>
<feature type="region of interest" description="Disordered" evidence="7">
    <location>
        <begin position="153"/>
        <end position="176"/>
    </location>
</feature>
<dbReference type="Pfam" id="PF00814">
    <property type="entry name" value="TsaD"/>
    <property type="match status" value="2"/>
</dbReference>
<keyword evidence="10" id="KW-1185">Reference proteome</keyword>
<feature type="compositionally biased region" description="Pro residues" evidence="7">
    <location>
        <begin position="164"/>
        <end position="173"/>
    </location>
</feature>
<keyword evidence="2" id="KW-0808">Transferase</keyword>
<evidence type="ECO:0000256" key="3">
    <source>
        <dbReference type="ARBA" id="ARBA00022694"/>
    </source>
</evidence>
<dbReference type="Gene3D" id="3.30.420.40">
    <property type="match status" value="2"/>
</dbReference>